<proteinExistence type="predicted"/>
<protein>
    <submittedName>
        <fullName evidence="1">Uncharacterized protein</fullName>
    </submittedName>
</protein>
<gene>
    <name evidence="1" type="ORF">SDC9_163844</name>
</gene>
<sequence>MKGIALPHAYIGKGGCYYIHLADEVAGRESDGLPAACRAGGGEFPRKLGDRYRTKGIRLLRQIVGVCERHLLEILIRPYVLGPYPCVLVKTPVMGRFRFRVLHLLPESQELVLFEFLSAYRVRPFGRWELGTAFLQNFPGLDGHPSFQGILTVLGHLPRKKHAPYEKRLHGVQEFHKMSDWHDDIRLCRGGAIR</sequence>
<reference evidence="1" key="1">
    <citation type="submission" date="2019-08" db="EMBL/GenBank/DDBJ databases">
        <authorList>
            <person name="Kucharzyk K."/>
            <person name="Murdoch R.W."/>
            <person name="Higgins S."/>
            <person name="Loffler F."/>
        </authorList>
    </citation>
    <scope>NUCLEOTIDE SEQUENCE</scope>
</reference>
<dbReference type="AlphaFoldDB" id="A0A645FRH9"/>
<organism evidence="1">
    <name type="scientific">bioreactor metagenome</name>
    <dbReference type="NCBI Taxonomy" id="1076179"/>
    <lineage>
        <taxon>unclassified sequences</taxon>
        <taxon>metagenomes</taxon>
        <taxon>ecological metagenomes</taxon>
    </lineage>
</organism>
<name>A0A645FRH9_9ZZZZ</name>
<evidence type="ECO:0000313" key="1">
    <source>
        <dbReference type="EMBL" id="MPN16500.1"/>
    </source>
</evidence>
<accession>A0A645FRH9</accession>
<dbReference type="EMBL" id="VSSQ01063465">
    <property type="protein sequence ID" value="MPN16500.1"/>
    <property type="molecule type" value="Genomic_DNA"/>
</dbReference>
<comment type="caution">
    <text evidence="1">The sequence shown here is derived from an EMBL/GenBank/DDBJ whole genome shotgun (WGS) entry which is preliminary data.</text>
</comment>